<dbReference type="EMBL" id="AFHG01000044">
    <property type="protein sequence ID" value="EGK71914.1"/>
    <property type="molecule type" value="Genomic_DNA"/>
</dbReference>
<evidence type="ECO:0000313" key="1">
    <source>
        <dbReference type="EMBL" id="EGK71914.1"/>
    </source>
</evidence>
<evidence type="ECO:0000313" key="2">
    <source>
        <dbReference type="Proteomes" id="UP000005019"/>
    </source>
</evidence>
<reference evidence="1 2" key="1">
    <citation type="journal article" date="2011" name="J. Bacteriol.">
        <title>Genome sequence of Methyloversatilis universalis FAM5T, a methylotrophic representative of the order Rhodocyclales.</title>
        <authorList>
            <person name="Kittichotirat W."/>
            <person name="Good N.M."/>
            <person name="Hall R."/>
            <person name="Bringel F."/>
            <person name="Lajus A."/>
            <person name="Medigue C."/>
            <person name="Smalley N.E."/>
            <person name="Beck D."/>
            <person name="Bumgarner R."/>
            <person name="Vuilleumier S."/>
            <person name="Kalyuzhnaya M.G."/>
        </authorList>
    </citation>
    <scope>NUCLEOTIDE SEQUENCE [LARGE SCALE GENOMIC DNA]</scope>
    <source>
        <strain evidence="2">ATCC BAA-1314 / JCM 13912 / FAM5</strain>
    </source>
</reference>
<gene>
    <name evidence="1" type="ORF">METUNv1_01692</name>
</gene>
<organism evidence="1 2">
    <name type="scientific">Methyloversatilis universalis (strain ATCC BAA-1314 / DSM 25237 / JCM 13912 / CCUG 52030 / FAM5)</name>
    <dbReference type="NCBI Taxonomy" id="1000565"/>
    <lineage>
        <taxon>Bacteria</taxon>
        <taxon>Pseudomonadati</taxon>
        <taxon>Pseudomonadota</taxon>
        <taxon>Betaproteobacteria</taxon>
        <taxon>Nitrosomonadales</taxon>
        <taxon>Sterolibacteriaceae</taxon>
        <taxon>Methyloversatilis</taxon>
    </lineage>
</organism>
<accession>F5RC51</accession>
<sequence length="162" mass="17938">MSSSPDLGVRRYHKLDLAADMLIEADERIRDAASNVDYVAAILLAGAVAYIVFPILEEDGVIPVREVMAKLDNLFEGRLPGSKKTNASDFLVSYNALKHTGGRGRGAASENLEVEMCLYSEAVSIMEDTLMDAAQLRPGDETRQRFKLRIQHLLTSDLYSFD</sequence>
<comment type="caution">
    <text evidence="1">The sequence shown here is derived from an EMBL/GenBank/DDBJ whole genome shotgun (WGS) entry which is preliminary data.</text>
</comment>
<dbReference type="STRING" id="1000565.METUNv1_01692"/>
<protein>
    <submittedName>
        <fullName evidence="1">Uncharacterized protein</fullName>
    </submittedName>
</protein>
<proteinExistence type="predicted"/>
<dbReference type="AlphaFoldDB" id="F5RC51"/>
<dbReference type="Proteomes" id="UP000005019">
    <property type="component" value="Unassembled WGS sequence"/>
</dbReference>
<name>F5RC51_METUF</name>
<keyword evidence="2" id="KW-1185">Reference proteome</keyword>